<evidence type="ECO:0000256" key="1">
    <source>
        <dbReference type="ARBA" id="ARBA00004196"/>
    </source>
</evidence>
<name>A0A7W7SCM3_9ACTN</name>
<evidence type="ECO:0000259" key="3">
    <source>
        <dbReference type="Pfam" id="PF01471"/>
    </source>
</evidence>
<dbReference type="PANTHER" id="PTHR32347">
    <property type="entry name" value="EFFLUX SYSTEM COMPONENT YKNX-RELATED"/>
    <property type="match status" value="1"/>
</dbReference>
<dbReference type="AlphaFoldDB" id="A0A7W7SCM3"/>
<proteinExistence type="predicted"/>
<dbReference type="Proteomes" id="UP000573327">
    <property type="component" value="Unassembled WGS sequence"/>
</dbReference>
<evidence type="ECO:0000256" key="2">
    <source>
        <dbReference type="ARBA" id="ARBA00023054"/>
    </source>
</evidence>
<dbReference type="RefSeq" id="WP_184916850.1">
    <property type="nucleotide sequence ID" value="NZ_JACHJR010000001.1"/>
</dbReference>
<dbReference type="SUPFAM" id="SSF47090">
    <property type="entry name" value="PGBD-like"/>
    <property type="match status" value="1"/>
</dbReference>
<organism evidence="4 5">
    <name type="scientific">Kitasatospora gansuensis</name>
    <dbReference type="NCBI Taxonomy" id="258050"/>
    <lineage>
        <taxon>Bacteria</taxon>
        <taxon>Bacillati</taxon>
        <taxon>Actinomycetota</taxon>
        <taxon>Actinomycetes</taxon>
        <taxon>Kitasatosporales</taxon>
        <taxon>Streptomycetaceae</taxon>
        <taxon>Kitasatospora</taxon>
    </lineage>
</organism>
<keyword evidence="4" id="KW-0378">Hydrolase</keyword>
<dbReference type="Gene3D" id="1.10.101.10">
    <property type="entry name" value="PGBD-like superfamily/PGBD"/>
    <property type="match status" value="1"/>
</dbReference>
<feature type="domain" description="Peptidoglycan binding-like" evidence="3">
    <location>
        <begin position="136"/>
        <end position="176"/>
    </location>
</feature>
<reference evidence="4 5" key="1">
    <citation type="submission" date="2020-08" db="EMBL/GenBank/DDBJ databases">
        <title>Sequencing the genomes of 1000 actinobacteria strains.</title>
        <authorList>
            <person name="Klenk H.-P."/>
        </authorList>
    </citation>
    <scope>NUCLEOTIDE SEQUENCE [LARGE SCALE GENOMIC DNA]</scope>
    <source>
        <strain evidence="4 5">DSM 44786</strain>
    </source>
</reference>
<dbReference type="Gene3D" id="2.40.420.20">
    <property type="match status" value="1"/>
</dbReference>
<gene>
    <name evidence="4" type="ORF">F4556_003541</name>
</gene>
<dbReference type="EMBL" id="JACHJR010000001">
    <property type="protein sequence ID" value="MBB4948006.1"/>
    <property type="molecule type" value="Genomic_DNA"/>
</dbReference>
<dbReference type="InterPro" id="IPR006311">
    <property type="entry name" value="TAT_signal"/>
</dbReference>
<dbReference type="GO" id="GO:0016787">
    <property type="term" value="F:hydrolase activity"/>
    <property type="evidence" value="ECO:0007669"/>
    <property type="project" value="UniProtKB-KW"/>
</dbReference>
<dbReference type="PANTHER" id="PTHR32347:SF23">
    <property type="entry name" value="BLL5650 PROTEIN"/>
    <property type="match status" value="1"/>
</dbReference>
<evidence type="ECO:0000313" key="4">
    <source>
        <dbReference type="EMBL" id="MBB4948006.1"/>
    </source>
</evidence>
<accession>A0A7W7SCM3</accession>
<protein>
    <submittedName>
        <fullName evidence="4">Peptidoglycan hydrolase-like protein with peptidoglycan-binding domain</fullName>
    </submittedName>
</protein>
<dbReference type="Pfam" id="PF01471">
    <property type="entry name" value="PG_binding_1"/>
    <property type="match status" value="1"/>
</dbReference>
<evidence type="ECO:0000313" key="5">
    <source>
        <dbReference type="Proteomes" id="UP000573327"/>
    </source>
</evidence>
<keyword evidence="5" id="KW-1185">Reference proteome</keyword>
<comment type="subcellular location">
    <subcellularLocation>
        <location evidence="1">Cell envelope</location>
    </subcellularLocation>
</comment>
<dbReference type="GO" id="GO:0030313">
    <property type="term" value="C:cell envelope"/>
    <property type="evidence" value="ECO:0007669"/>
    <property type="project" value="UniProtKB-SubCell"/>
</dbReference>
<keyword evidence="2" id="KW-0175">Coiled coil</keyword>
<dbReference type="InterPro" id="IPR050465">
    <property type="entry name" value="UPF0194_transport"/>
</dbReference>
<dbReference type="InterPro" id="IPR036365">
    <property type="entry name" value="PGBD-like_sf"/>
</dbReference>
<comment type="caution">
    <text evidence="4">The sequence shown here is derived from an EMBL/GenBank/DDBJ whole genome shotgun (WGS) entry which is preliminary data.</text>
</comment>
<dbReference type="InterPro" id="IPR002477">
    <property type="entry name" value="Peptidoglycan-bd-like"/>
</dbReference>
<sequence length="456" mass="45673">MTGPTGSRRRRVLVAVATGAAVVSLGGMAAATLVKSPAERAAQTAPPPRSLLTAAVVSRVLNPAVTARAAVHPVTRYDVVPVPASPDVTQLYLSGLYVKPGDSVGSGQLLAEVSGQPLYLLKGPVPAYRDLKPGSSGPDVVELQEALAELGHQAGSDQKGFFGPGTKRAVTAFYRAIDHPVPVTGAATEQAVDAGQKAVDAAQQAVDTLTAQRQNDRYAPGIDQQLSAARRQLATEKAALAKAVAANGPMVPAAHVVFLPALPASVTAVTSSVGMPVSGALLSLSSGGLTVTGQLTPAQAATVVPGMTVEILAEETGTRFTGTVAELGALSTTPPAGRVVTIGGTAPAAAPPVPTADALPYVPVTVTPAADPPGALSGRNVRITIRKQDSGRPVTAVPVAAISTDAAGKTTVTTVNADGDRTTVAVTTGVTAEGMVAVVPADGSELRAGDQVVVGR</sequence>
<dbReference type="InterPro" id="IPR036366">
    <property type="entry name" value="PGBDSf"/>
</dbReference>
<dbReference type="PROSITE" id="PS51318">
    <property type="entry name" value="TAT"/>
    <property type="match status" value="1"/>
</dbReference>